<reference evidence="6 7" key="1">
    <citation type="submission" date="2023-07" db="EMBL/GenBank/DDBJ databases">
        <authorList>
            <person name="Peeters C."/>
        </authorList>
    </citation>
    <scope>NUCLEOTIDE SEQUENCE [LARGE SCALE GENOMIC DNA]</scope>
    <source>
        <strain evidence="6 7">LMG 18091</strain>
    </source>
</reference>
<accession>A0AAD2AU71</accession>
<dbReference type="Proteomes" id="UP001189915">
    <property type="component" value="Unassembled WGS sequence"/>
</dbReference>
<protein>
    <submittedName>
        <fullName evidence="6">Phosphatidylserine decarboxylase proenzyme 2</fullName>
        <ecNumber evidence="6">4.1.1.65</ecNumber>
    </submittedName>
</protein>
<keyword evidence="3 6" id="KW-0456">Lyase</keyword>
<keyword evidence="1" id="KW-0210">Decarboxylase</keyword>
<dbReference type="Pfam" id="PF02666">
    <property type="entry name" value="PS_Dcarbxylase"/>
    <property type="match status" value="1"/>
</dbReference>
<organism evidence="6 7">
    <name type="scientific">Ralstonia wenshanensis</name>
    <dbReference type="NCBI Taxonomy" id="2842456"/>
    <lineage>
        <taxon>Bacteria</taxon>
        <taxon>Pseudomonadati</taxon>
        <taxon>Pseudomonadota</taxon>
        <taxon>Betaproteobacteria</taxon>
        <taxon>Burkholderiales</taxon>
        <taxon>Burkholderiaceae</taxon>
        <taxon>Ralstonia</taxon>
    </lineage>
</organism>
<keyword evidence="4" id="KW-0670">Pyruvate</keyword>
<dbReference type="PANTHER" id="PTHR10067">
    <property type="entry name" value="PHOSPHATIDYLSERINE DECARBOXYLASE"/>
    <property type="match status" value="1"/>
</dbReference>
<evidence type="ECO:0000256" key="1">
    <source>
        <dbReference type="ARBA" id="ARBA00022793"/>
    </source>
</evidence>
<keyword evidence="2" id="KW-0865">Zymogen</keyword>
<dbReference type="InterPro" id="IPR022237">
    <property type="entry name" value="PsiD-like"/>
</dbReference>
<dbReference type="PANTHER" id="PTHR10067:SF9">
    <property type="entry name" value="PHOSPHATIDYLSERINE DECARBOXYLASE FAMILY PROTEIN (AFU_ORTHOLOGUE AFUA_7G01730)"/>
    <property type="match status" value="1"/>
</dbReference>
<dbReference type="Pfam" id="PF12588">
    <property type="entry name" value="PSDC"/>
    <property type="match status" value="1"/>
</dbReference>
<dbReference type="InterPro" id="IPR003817">
    <property type="entry name" value="PS_Dcarbxylase"/>
</dbReference>
<dbReference type="EC" id="4.1.1.65" evidence="6"/>
<evidence type="ECO:0000256" key="4">
    <source>
        <dbReference type="ARBA" id="ARBA00023317"/>
    </source>
</evidence>
<gene>
    <name evidence="6" type="primary">PSD2</name>
    <name evidence="6" type="ORF">LMG18091_01366</name>
</gene>
<dbReference type="GO" id="GO:0004609">
    <property type="term" value="F:phosphatidylserine decarboxylase activity"/>
    <property type="evidence" value="ECO:0007669"/>
    <property type="project" value="UniProtKB-EC"/>
</dbReference>
<comment type="caution">
    <text evidence="6">The sequence shown here is derived from an EMBL/GenBank/DDBJ whole genome shotgun (WGS) entry which is preliminary data.</text>
</comment>
<dbReference type="GO" id="GO:0006646">
    <property type="term" value="P:phosphatidylethanolamine biosynthetic process"/>
    <property type="evidence" value="ECO:0007669"/>
    <property type="project" value="TreeGrafter"/>
</dbReference>
<evidence type="ECO:0000256" key="3">
    <source>
        <dbReference type="ARBA" id="ARBA00023239"/>
    </source>
</evidence>
<sequence>MWNARCLASRMDEETTLEAASNVPLDRRRRLGNWLPEGEAQLAAFRAELVAQALSRPSKTPSVAAVRALANLIDGEPALRMHLARAIDEAKERGYELGYQDSAELLLAIDHVVTCAPRFSEKALVVCPLNALLDWPMCMPSGYALFRDRRFNDALEAVLNGWSAFLSGPHSRAYLNTREPDGWFSPEATRRIGMEQFLCDPSQPYWGFTSWNDFFTRRFRAGMRPVAGEDDNKLIVSACEAAPYNISHDARDEDAFWIKAQPYSLRDIFGPGKAHLAELFSGGSVYQAFLSAYNYHRWHAPVAGTIVDTFHVDGTYYSCVESEGADPEGLNDSQGYSAAMAARAVITIACDDPAVGTVGCVFIGMAEVSSCMVDVTPGQHVCKGEELGYFQYGGSTYCMFFQPGVVDAFVVQPPFSHDTLPVRVNAALARARERR</sequence>
<evidence type="ECO:0000313" key="6">
    <source>
        <dbReference type="EMBL" id="CAJ0690970.1"/>
    </source>
</evidence>
<name>A0AAD2AU71_9RALS</name>
<evidence type="ECO:0000259" key="5">
    <source>
        <dbReference type="Pfam" id="PF12588"/>
    </source>
</evidence>
<evidence type="ECO:0000313" key="7">
    <source>
        <dbReference type="Proteomes" id="UP001189915"/>
    </source>
</evidence>
<keyword evidence="7" id="KW-1185">Reference proteome</keyword>
<proteinExistence type="predicted"/>
<evidence type="ECO:0000256" key="2">
    <source>
        <dbReference type="ARBA" id="ARBA00023145"/>
    </source>
</evidence>
<dbReference type="EMBL" id="CATWAF010000002">
    <property type="protein sequence ID" value="CAJ0690970.1"/>
    <property type="molecule type" value="Genomic_DNA"/>
</dbReference>
<feature type="domain" description="L-tryptophan decarboxylase PsiD-like" evidence="5">
    <location>
        <begin position="65"/>
        <end position="191"/>
    </location>
</feature>
<dbReference type="AlphaFoldDB" id="A0AAD2AU71"/>